<dbReference type="Pfam" id="PF02737">
    <property type="entry name" value="3HCDH_N"/>
    <property type="match status" value="1"/>
</dbReference>
<evidence type="ECO:0000256" key="7">
    <source>
        <dbReference type="ARBA" id="ARBA00023027"/>
    </source>
</evidence>
<feature type="domain" description="3-hydroxyacyl-CoA dehydrogenase C-terminal" evidence="13">
    <location>
        <begin position="206"/>
        <end position="303"/>
    </location>
</feature>
<reference evidence="15 17" key="2">
    <citation type="submission" date="2018-11" db="EMBL/GenBank/DDBJ databases">
        <authorList>
            <consortium name="Pathogen Informatics"/>
        </authorList>
    </citation>
    <scope>NUCLEOTIDE SEQUENCE [LARGE SCALE GENOMIC DNA]</scope>
</reference>
<keyword evidence="9" id="KW-0496">Mitochondrion</keyword>
<proteinExistence type="inferred from homology"/>
<evidence type="ECO:0000313" key="16">
    <source>
        <dbReference type="Proteomes" id="UP000038040"/>
    </source>
</evidence>
<dbReference type="InterPro" id="IPR013328">
    <property type="entry name" value="6PGD_dom2"/>
</dbReference>
<evidence type="ECO:0000259" key="13">
    <source>
        <dbReference type="Pfam" id="PF00725"/>
    </source>
</evidence>
<name>A0A0N4U6B6_DRAME</name>
<evidence type="ECO:0000256" key="12">
    <source>
        <dbReference type="PIRSR" id="PIRSR000105-3"/>
    </source>
</evidence>
<dbReference type="STRING" id="318479.A0A0N4U6B6"/>
<dbReference type="PROSITE" id="PS00067">
    <property type="entry name" value="3HCDH"/>
    <property type="match status" value="1"/>
</dbReference>
<reference evidence="18" key="1">
    <citation type="submission" date="2017-02" db="UniProtKB">
        <authorList>
            <consortium name="WormBaseParasite"/>
        </authorList>
    </citation>
    <scope>IDENTIFICATION</scope>
</reference>
<keyword evidence="5" id="KW-0276">Fatty acid metabolism</keyword>
<dbReference type="EMBL" id="UYYG01001157">
    <property type="protein sequence ID" value="VDN56842.1"/>
    <property type="molecule type" value="Genomic_DNA"/>
</dbReference>
<dbReference type="InterPro" id="IPR006176">
    <property type="entry name" value="3-OHacyl-CoA_DH_NAD-bd"/>
</dbReference>
<evidence type="ECO:0000313" key="15">
    <source>
        <dbReference type="EMBL" id="VDN56842.1"/>
    </source>
</evidence>
<evidence type="ECO:0000313" key="17">
    <source>
        <dbReference type="Proteomes" id="UP000274756"/>
    </source>
</evidence>
<evidence type="ECO:0000256" key="9">
    <source>
        <dbReference type="ARBA" id="ARBA00023128"/>
    </source>
</evidence>
<dbReference type="Proteomes" id="UP000038040">
    <property type="component" value="Unplaced"/>
</dbReference>
<dbReference type="GO" id="GO:0070403">
    <property type="term" value="F:NAD+ binding"/>
    <property type="evidence" value="ECO:0007669"/>
    <property type="project" value="InterPro"/>
</dbReference>
<sequence length="304" mass="34006">MRVVPCSLRLIRALASREKWNFCWNLRNSLNYSQVSAQAGLNVALVDRTDEILTNAKNSIRTSLQRIAKKKFSDDSKAQEAFTSNVMKCMKTTTSLSSAVKSADLIIEAIIENLSIKQNLFQKIESACSDSAILASNTSSLRLSDIANHMKKKQRFGGLHFFNPVPIMKLLEVIKSENTSDETFKSLMDFGKKLGKVTVACKDTPGFIVNRLLVPYLFEALRLADRGDASIKDIDIAMKLGAGYPMGPFELIDYVGLDTTKFIQDGWHLSYPDEPLFKPNERLNKLVAEGKLGKKSGEGFYKYK</sequence>
<dbReference type="GO" id="GO:0005759">
    <property type="term" value="C:mitochondrial matrix"/>
    <property type="evidence" value="ECO:0007669"/>
    <property type="project" value="UniProtKB-SubCell"/>
</dbReference>
<comment type="catalytic activity">
    <reaction evidence="10">
        <text>a (3S)-3-hydroxyacyl-CoA + NAD(+) = a 3-oxoacyl-CoA + NADH + H(+)</text>
        <dbReference type="Rhea" id="RHEA:22432"/>
        <dbReference type="ChEBI" id="CHEBI:15378"/>
        <dbReference type="ChEBI" id="CHEBI:57318"/>
        <dbReference type="ChEBI" id="CHEBI:57540"/>
        <dbReference type="ChEBI" id="CHEBI:57945"/>
        <dbReference type="ChEBI" id="CHEBI:90726"/>
        <dbReference type="EC" id="1.1.1.35"/>
    </reaction>
</comment>
<evidence type="ECO:0000256" key="8">
    <source>
        <dbReference type="ARBA" id="ARBA00023098"/>
    </source>
</evidence>
<gene>
    <name evidence="15" type="ORF">DME_LOCUS6815</name>
</gene>
<dbReference type="SUPFAM" id="SSF51735">
    <property type="entry name" value="NAD(P)-binding Rossmann-fold domains"/>
    <property type="match status" value="1"/>
</dbReference>
<evidence type="ECO:0000256" key="4">
    <source>
        <dbReference type="ARBA" id="ARBA00013000"/>
    </source>
</evidence>
<dbReference type="InterPro" id="IPR006180">
    <property type="entry name" value="3-OHacyl-CoA_DH_CS"/>
</dbReference>
<feature type="domain" description="3-hydroxyacyl-CoA dehydrogenase NAD binding" evidence="14">
    <location>
        <begin position="33"/>
        <end position="204"/>
    </location>
</feature>
<evidence type="ECO:0000256" key="2">
    <source>
        <dbReference type="ARBA" id="ARBA00005005"/>
    </source>
</evidence>
<accession>A0A0N4U6B6</accession>
<evidence type="ECO:0000256" key="10">
    <source>
        <dbReference type="ARBA" id="ARBA00049556"/>
    </source>
</evidence>
<feature type="binding site" evidence="12">
    <location>
        <position position="63"/>
    </location>
    <ligand>
        <name>CoA</name>
        <dbReference type="ChEBI" id="CHEBI:57287"/>
    </ligand>
</feature>
<dbReference type="GO" id="GO:0006635">
    <property type="term" value="P:fatty acid beta-oxidation"/>
    <property type="evidence" value="ECO:0007669"/>
    <property type="project" value="TreeGrafter"/>
</dbReference>
<evidence type="ECO:0000256" key="5">
    <source>
        <dbReference type="ARBA" id="ARBA00022832"/>
    </source>
</evidence>
<evidence type="ECO:0000256" key="1">
    <source>
        <dbReference type="ARBA" id="ARBA00004305"/>
    </source>
</evidence>
<evidence type="ECO:0000256" key="6">
    <source>
        <dbReference type="ARBA" id="ARBA00023002"/>
    </source>
</evidence>
<comment type="similarity">
    <text evidence="3">Belongs to the 3-hydroxyacyl-CoA dehydrogenase family.</text>
</comment>
<feature type="binding site" evidence="12">
    <location>
        <position position="70"/>
    </location>
    <ligand>
        <name>CoA</name>
        <dbReference type="ChEBI" id="CHEBI:57287"/>
    </ligand>
</feature>
<dbReference type="Pfam" id="PF00725">
    <property type="entry name" value="3HCDH"/>
    <property type="match status" value="1"/>
</dbReference>
<dbReference type="PIRSF" id="PIRSF000105">
    <property type="entry name" value="HCDH"/>
    <property type="match status" value="1"/>
</dbReference>
<dbReference type="InterPro" id="IPR006108">
    <property type="entry name" value="3HC_DH_C"/>
</dbReference>
<keyword evidence="8" id="KW-0443">Lipid metabolism</keyword>
<dbReference type="FunFam" id="3.40.50.720:FF:000009">
    <property type="entry name" value="Fatty oxidation complex, alpha subunit"/>
    <property type="match status" value="1"/>
</dbReference>
<keyword evidence="6" id="KW-0560">Oxidoreductase</keyword>
<dbReference type="Gene3D" id="1.10.1040.10">
    <property type="entry name" value="N-(1-d-carboxylethyl)-l-norvaline Dehydrogenase, domain 2"/>
    <property type="match status" value="1"/>
</dbReference>
<dbReference type="PANTHER" id="PTHR43561:SF3">
    <property type="entry name" value="HYDROXYACYL-COENZYME A DEHYDROGENASE, MITOCHONDRIAL"/>
    <property type="match status" value="1"/>
</dbReference>
<dbReference type="Gene3D" id="3.40.50.720">
    <property type="entry name" value="NAD(P)-binding Rossmann-like Domain"/>
    <property type="match status" value="1"/>
</dbReference>
<dbReference type="GO" id="GO:0003857">
    <property type="term" value="F:(3S)-3-hydroxyacyl-CoA dehydrogenase (NAD+) activity"/>
    <property type="evidence" value="ECO:0007669"/>
    <property type="project" value="UniProtKB-EC"/>
</dbReference>
<comment type="subcellular location">
    <subcellularLocation>
        <location evidence="1">Mitochondrion matrix</location>
    </subcellularLocation>
</comment>
<feature type="site" description="Important for catalytic activity" evidence="11">
    <location>
        <position position="160"/>
    </location>
</feature>
<dbReference type="PANTHER" id="PTHR43561">
    <property type="match status" value="1"/>
</dbReference>
<dbReference type="OrthoDB" id="5958943at2759"/>
<dbReference type="SUPFAM" id="SSF48179">
    <property type="entry name" value="6-phosphogluconate dehydrogenase C-terminal domain-like"/>
    <property type="match status" value="1"/>
</dbReference>
<organism evidence="16 18">
    <name type="scientific">Dracunculus medinensis</name>
    <name type="common">Guinea worm</name>
    <dbReference type="NCBI Taxonomy" id="318479"/>
    <lineage>
        <taxon>Eukaryota</taxon>
        <taxon>Metazoa</taxon>
        <taxon>Ecdysozoa</taxon>
        <taxon>Nematoda</taxon>
        <taxon>Chromadorea</taxon>
        <taxon>Rhabditida</taxon>
        <taxon>Spirurina</taxon>
        <taxon>Dracunculoidea</taxon>
        <taxon>Dracunculidae</taxon>
        <taxon>Dracunculus</taxon>
    </lineage>
</organism>
<dbReference type="InterPro" id="IPR022694">
    <property type="entry name" value="3-OHacyl-CoA_DH"/>
</dbReference>
<evidence type="ECO:0000256" key="11">
    <source>
        <dbReference type="PIRSR" id="PIRSR000105-1"/>
    </source>
</evidence>
<evidence type="ECO:0000256" key="3">
    <source>
        <dbReference type="ARBA" id="ARBA00009463"/>
    </source>
</evidence>
<dbReference type="WBParaSite" id="DME_0000245501-mRNA-1">
    <property type="protein sequence ID" value="DME_0000245501-mRNA-1"/>
    <property type="gene ID" value="DME_0000245501"/>
</dbReference>
<evidence type="ECO:0000313" key="18">
    <source>
        <dbReference type="WBParaSite" id="DME_0000245501-mRNA-1"/>
    </source>
</evidence>
<dbReference type="AlphaFoldDB" id="A0A0N4U6B6"/>
<keyword evidence="17" id="KW-1185">Reference proteome</keyword>
<dbReference type="Proteomes" id="UP000274756">
    <property type="component" value="Unassembled WGS sequence"/>
</dbReference>
<keyword evidence="7" id="KW-0520">NAD</keyword>
<dbReference type="InterPro" id="IPR008927">
    <property type="entry name" value="6-PGluconate_DH-like_C_sf"/>
</dbReference>
<protein>
    <recommendedName>
        <fullName evidence="4">3-hydroxyacyl-CoA dehydrogenase</fullName>
        <ecNumber evidence="4">1.1.1.35</ecNumber>
    </recommendedName>
</protein>
<comment type="pathway">
    <text evidence="2">Lipid metabolism; fatty acid beta-oxidation.</text>
</comment>
<dbReference type="EC" id="1.1.1.35" evidence="4"/>
<dbReference type="InterPro" id="IPR052242">
    <property type="entry name" value="Mito_3-hydroxyacyl-CoA_DH"/>
</dbReference>
<feature type="binding site" evidence="12">
    <location>
        <position position="139"/>
    </location>
    <ligand>
        <name>CoA</name>
        <dbReference type="ChEBI" id="CHEBI:57287"/>
    </ligand>
</feature>
<dbReference type="InterPro" id="IPR036291">
    <property type="entry name" value="NAD(P)-bd_dom_sf"/>
</dbReference>
<evidence type="ECO:0000259" key="14">
    <source>
        <dbReference type="Pfam" id="PF02737"/>
    </source>
</evidence>
<dbReference type="FunFam" id="1.10.1040.10:FF:000019">
    <property type="entry name" value="3-hydroxybutyryl-CoA dehydrogenase FadB2"/>
    <property type="match status" value="1"/>
</dbReference>